<name>A0ABR4LEJ6_9EURO</name>
<proteinExistence type="predicted"/>
<dbReference type="PANTHER" id="PTHR38886">
    <property type="entry name" value="SESA DOMAIN-CONTAINING PROTEIN"/>
    <property type="match status" value="1"/>
</dbReference>
<protein>
    <recommendedName>
        <fullName evidence="3">Fungal N-terminal domain-containing protein</fullName>
    </recommendedName>
</protein>
<reference evidence="1 2" key="1">
    <citation type="submission" date="2024-07" db="EMBL/GenBank/DDBJ databases">
        <title>Section-level genome sequencing and comparative genomics of Aspergillus sections Usti and Cavernicolus.</title>
        <authorList>
            <consortium name="Lawrence Berkeley National Laboratory"/>
            <person name="Nybo J.L."/>
            <person name="Vesth T.C."/>
            <person name="Theobald S."/>
            <person name="Frisvad J.C."/>
            <person name="Larsen T.O."/>
            <person name="Kjaerboelling I."/>
            <person name="Rothschild-Mancinelli K."/>
            <person name="Lyhne E.K."/>
            <person name="Kogle M.E."/>
            <person name="Barry K."/>
            <person name="Clum A."/>
            <person name="Na H."/>
            <person name="Ledsgaard L."/>
            <person name="Lin J."/>
            <person name="Lipzen A."/>
            <person name="Kuo A."/>
            <person name="Riley R."/>
            <person name="Mondo S."/>
            <person name="Labutti K."/>
            <person name="Haridas S."/>
            <person name="Pangalinan J."/>
            <person name="Salamov A.A."/>
            <person name="Simmons B.A."/>
            <person name="Magnuson J.K."/>
            <person name="Chen J."/>
            <person name="Drula E."/>
            <person name="Henrissat B."/>
            <person name="Wiebenga A."/>
            <person name="Lubbers R.J."/>
            <person name="Gomes A.C."/>
            <person name="Macurrencykelacurrency M.R."/>
            <person name="Stajich J."/>
            <person name="Grigoriev I.V."/>
            <person name="Mortensen U.H."/>
            <person name="De Vries R.P."/>
            <person name="Baker S.E."/>
            <person name="Andersen M.R."/>
        </authorList>
    </citation>
    <scope>NUCLEOTIDE SEQUENCE [LARGE SCALE GENOMIC DNA]</scope>
    <source>
        <strain evidence="1 2">CBS 449.75</strain>
    </source>
</reference>
<dbReference type="Proteomes" id="UP001610432">
    <property type="component" value="Unassembled WGS sequence"/>
</dbReference>
<evidence type="ECO:0000313" key="2">
    <source>
        <dbReference type="Proteomes" id="UP001610432"/>
    </source>
</evidence>
<accession>A0ABR4LEJ6</accession>
<dbReference type="GeneID" id="98148876"/>
<organism evidence="1 2">
    <name type="scientific">Aspergillus lucknowensis</name>
    <dbReference type="NCBI Taxonomy" id="176173"/>
    <lineage>
        <taxon>Eukaryota</taxon>
        <taxon>Fungi</taxon>
        <taxon>Dikarya</taxon>
        <taxon>Ascomycota</taxon>
        <taxon>Pezizomycotina</taxon>
        <taxon>Eurotiomycetes</taxon>
        <taxon>Eurotiomycetidae</taxon>
        <taxon>Eurotiales</taxon>
        <taxon>Aspergillaceae</taxon>
        <taxon>Aspergillus</taxon>
        <taxon>Aspergillus subgen. Nidulantes</taxon>
    </lineage>
</organism>
<gene>
    <name evidence="1" type="ORF">BJX67DRAFT_385192</name>
</gene>
<sequence length="648" mass="72439">MASPLNVGDIYLLGRLAFKLGSAFSRGRKSAPQEFREVENQLYSLSAALQAFRNEIQNGLSLDSSSLPGAFKARNGGDEDVVGRIVESCGETLKHLEAIVEKYSNIGRSSDGSPASSTFRRWNEGIKSGWKAILWTKEGGDLMTLRSNLAVHTNSLNLLLGVIANSQARRIETIVNDNHEMLHDIHTWFTKNLENSSVTLQRQTTQTSWTEYQRIETFELHEGQGTGSQLVCPLATINPDILSHKKSKAAGLFICHCVVPGSQVSHRARVDSFALSPLSICTRVAGAERSFMLYKVADRTCGILKTLFVKNMARSDVAEVEDLFQHLTLDQTAPLICQGANNLLCFTNTSEGGPFRSYILNLIADTRPYKRTIGSVTFRSSSRRSFYERSDVEAVHILHYKSTDSDVFTEQDGEYLFFRYEDHAEIQLRYARAPHSEDTDIVRTTLNLTHSTQLHSDNAQKSITFEDISCVGYTAVGDANPAGDVGVTIHFSTLESCTSFRKKVEEMQLELFILTLQYPISVERTLWKLQAHTVYTEHFQVADAEVSILENTTTARFRLTITSRDGLTVISQELPETFLESLSSASKISFENPTFVVQLDESGIRRVKNYARGFNVLAFADVTVEHLFRLGLDSISTGERLFSMDLEK</sequence>
<dbReference type="PANTHER" id="PTHR38886:SF1">
    <property type="entry name" value="NACHT-NTPASE AND P-LOOP NTPASES N-TERMINAL DOMAIN-CONTAINING PROTEIN"/>
    <property type="match status" value="1"/>
</dbReference>
<dbReference type="RefSeq" id="XP_070881938.1">
    <property type="nucleotide sequence ID" value="XM_071033804.1"/>
</dbReference>
<evidence type="ECO:0008006" key="3">
    <source>
        <dbReference type="Google" id="ProtNLM"/>
    </source>
</evidence>
<evidence type="ECO:0000313" key="1">
    <source>
        <dbReference type="EMBL" id="KAL2862959.1"/>
    </source>
</evidence>
<dbReference type="EMBL" id="JBFXLQ010000059">
    <property type="protein sequence ID" value="KAL2862959.1"/>
    <property type="molecule type" value="Genomic_DNA"/>
</dbReference>
<comment type="caution">
    <text evidence="1">The sequence shown here is derived from an EMBL/GenBank/DDBJ whole genome shotgun (WGS) entry which is preliminary data.</text>
</comment>
<keyword evidence="2" id="KW-1185">Reference proteome</keyword>